<evidence type="ECO:0000313" key="12">
    <source>
        <dbReference type="Proteomes" id="UP000238823"/>
    </source>
</evidence>
<organism evidence="11 12">
    <name type="scientific">Enhygromyxa salina</name>
    <dbReference type="NCBI Taxonomy" id="215803"/>
    <lineage>
        <taxon>Bacteria</taxon>
        <taxon>Pseudomonadati</taxon>
        <taxon>Myxococcota</taxon>
        <taxon>Polyangia</taxon>
        <taxon>Nannocystales</taxon>
        <taxon>Nannocystaceae</taxon>
        <taxon>Enhygromyxa</taxon>
    </lineage>
</organism>
<dbReference type="PROSITE" id="PS50106">
    <property type="entry name" value="PDZ"/>
    <property type="match status" value="2"/>
</dbReference>
<feature type="domain" description="PDZ" evidence="10">
    <location>
        <begin position="279"/>
        <end position="343"/>
    </location>
</feature>
<dbReference type="EMBL" id="PVNL01000098">
    <property type="protein sequence ID" value="PRQ05057.1"/>
    <property type="molecule type" value="Genomic_DNA"/>
</dbReference>
<feature type="active site" description="Charge relay system" evidence="8">
    <location>
        <position position="235"/>
    </location>
</feature>
<gene>
    <name evidence="11" type="primary">mucD_2</name>
    <name evidence="11" type="ORF">ENSA7_48100</name>
</gene>
<dbReference type="InterPro" id="IPR001478">
    <property type="entry name" value="PDZ"/>
</dbReference>
<dbReference type="SUPFAM" id="SSF50156">
    <property type="entry name" value="PDZ domain-like"/>
    <property type="match status" value="2"/>
</dbReference>
<dbReference type="EC" id="3.4.21.107" evidence="11"/>
<keyword evidence="6 11" id="KW-0378">Hydrolase</keyword>
<dbReference type="GO" id="GO:0042597">
    <property type="term" value="C:periplasmic space"/>
    <property type="evidence" value="ECO:0007669"/>
    <property type="project" value="UniProtKB-SubCell"/>
</dbReference>
<dbReference type="InterPro" id="IPR001940">
    <property type="entry name" value="Peptidase_S1C"/>
</dbReference>
<dbReference type="Pfam" id="PF13180">
    <property type="entry name" value="PDZ_2"/>
    <property type="match status" value="1"/>
</dbReference>
<feature type="binding site" evidence="9">
    <location>
        <begin position="233"/>
        <end position="235"/>
    </location>
    <ligand>
        <name>substrate</name>
    </ligand>
</feature>
<dbReference type="InterPro" id="IPR041489">
    <property type="entry name" value="PDZ_6"/>
</dbReference>
<evidence type="ECO:0000256" key="1">
    <source>
        <dbReference type="ARBA" id="ARBA00004418"/>
    </source>
</evidence>
<dbReference type="Pfam" id="PF13365">
    <property type="entry name" value="Trypsin_2"/>
    <property type="match status" value="1"/>
</dbReference>
<dbReference type="Gene3D" id="2.40.10.120">
    <property type="match status" value="1"/>
</dbReference>
<dbReference type="InterPro" id="IPR009003">
    <property type="entry name" value="Peptidase_S1_PA"/>
</dbReference>
<evidence type="ECO:0000259" key="10">
    <source>
        <dbReference type="PROSITE" id="PS50106"/>
    </source>
</evidence>
<name>A0A2S9YIW9_9BACT</name>
<evidence type="ECO:0000256" key="4">
    <source>
        <dbReference type="ARBA" id="ARBA00022737"/>
    </source>
</evidence>
<keyword evidence="4" id="KW-0677">Repeat</keyword>
<evidence type="ECO:0000256" key="7">
    <source>
        <dbReference type="ARBA" id="ARBA00022825"/>
    </source>
</evidence>
<dbReference type="OrthoDB" id="9758917at2"/>
<comment type="caution">
    <text evidence="11">The sequence shown here is derived from an EMBL/GenBank/DDBJ whole genome shotgun (WGS) entry which is preliminary data.</text>
</comment>
<keyword evidence="2 11" id="KW-0645">Protease</keyword>
<keyword evidence="7" id="KW-0720">Serine protease</keyword>
<dbReference type="GO" id="GO:0004252">
    <property type="term" value="F:serine-type endopeptidase activity"/>
    <property type="evidence" value="ECO:0007669"/>
    <property type="project" value="InterPro"/>
</dbReference>
<evidence type="ECO:0000256" key="2">
    <source>
        <dbReference type="ARBA" id="ARBA00022670"/>
    </source>
</evidence>
<dbReference type="Pfam" id="PF17820">
    <property type="entry name" value="PDZ_6"/>
    <property type="match status" value="1"/>
</dbReference>
<feature type="active site" description="Charge relay system" evidence="8">
    <location>
        <position position="161"/>
    </location>
</feature>
<sequence length="489" mass="50773">MVALVHHSYGILALALAVGGCGRTATTKADCEPPCLEEQLPTAPPPVVAVGAIDDVEAAFKQAIARASPAVVSVYTTTTVSIGPFGGPMRRDPYLDFFFQFPDAQPREFQQQGLGSGFVVDQAGHILTNHHVVRGADEVKVKLADDREFDATVVGSDPQTDLAVLKIDASDLQPVEFGDSDSLEVGDWVLAIGDPFGLPQTISAGIVSAKGRANMGIVDYEDFIQTDAAVNPGNSGGPLVDLSGRVVGVNTAIASRSGGNNGIAFAIPATLAKQVISQLIDHGAVVRGQLGVLISELSAEMAASFGFEGEDGILVQDVVPGGPAEQAGLRSGDIITKLDGQPVTTVAAFRQDIADAQPDSTVELEIWRQGATTTLEAKLTEVQPAGGPASEAAREPAKVGVGLHDITPKLQQQLGLDAAEGVLIAQVQPGSPAAKAGLRPGDLLEQVGDDPVQNAAHAIRLLKAGDLERGIRVRVSRDGQGRFVLIKGK</sequence>
<dbReference type="InterPro" id="IPR011782">
    <property type="entry name" value="Pept_S1C_Do"/>
</dbReference>
<evidence type="ECO:0000256" key="5">
    <source>
        <dbReference type="ARBA" id="ARBA00022764"/>
    </source>
</evidence>
<proteinExistence type="predicted"/>
<dbReference type="CDD" id="cd10839">
    <property type="entry name" value="cpPDZ1_DegP-like"/>
    <property type="match status" value="1"/>
</dbReference>
<dbReference type="PANTHER" id="PTHR43343:SF3">
    <property type="entry name" value="PROTEASE DO-LIKE 8, CHLOROPLASTIC"/>
    <property type="match status" value="1"/>
</dbReference>
<reference evidence="11 12" key="1">
    <citation type="submission" date="2018-03" db="EMBL/GenBank/DDBJ databases">
        <title>Draft Genome Sequences of the Obligatory Marine Myxobacteria Enhygromyxa salina SWB007.</title>
        <authorList>
            <person name="Poehlein A."/>
            <person name="Moghaddam J.A."/>
            <person name="Harms H."/>
            <person name="Alanjari M."/>
            <person name="Koenig G.M."/>
            <person name="Daniel R."/>
            <person name="Schaeberle T.F."/>
        </authorList>
    </citation>
    <scope>NUCLEOTIDE SEQUENCE [LARGE SCALE GENOMIC DNA]</scope>
    <source>
        <strain evidence="11 12">SWB007</strain>
    </source>
</reference>
<evidence type="ECO:0000256" key="6">
    <source>
        <dbReference type="ARBA" id="ARBA00022801"/>
    </source>
</evidence>
<dbReference type="InterPro" id="IPR036034">
    <property type="entry name" value="PDZ_sf"/>
</dbReference>
<dbReference type="Gene3D" id="2.30.42.10">
    <property type="match status" value="2"/>
</dbReference>
<feature type="domain" description="PDZ" evidence="10">
    <location>
        <begin position="400"/>
        <end position="457"/>
    </location>
</feature>
<dbReference type="SMART" id="SM00228">
    <property type="entry name" value="PDZ"/>
    <property type="match status" value="2"/>
</dbReference>
<evidence type="ECO:0000256" key="8">
    <source>
        <dbReference type="PIRSR" id="PIRSR611782-1"/>
    </source>
</evidence>
<keyword evidence="5" id="KW-0574">Periplasm</keyword>
<accession>A0A2S9YIW9</accession>
<dbReference type="Proteomes" id="UP000238823">
    <property type="component" value="Unassembled WGS sequence"/>
</dbReference>
<dbReference type="InterPro" id="IPR051201">
    <property type="entry name" value="Chloro_Bact_Ser_Proteases"/>
</dbReference>
<feature type="binding site" evidence="9">
    <location>
        <position position="131"/>
    </location>
    <ligand>
        <name>substrate</name>
    </ligand>
</feature>
<dbReference type="AlphaFoldDB" id="A0A2S9YIW9"/>
<evidence type="ECO:0000256" key="3">
    <source>
        <dbReference type="ARBA" id="ARBA00022729"/>
    </source>
</evidence>
<evidence type="ECO:0000313" key="11">
    <source>
        <dbReference type="EMBL" id="PRQ05057.1"/>
    </source>
</evidence>
<comment type="subcellular location">
    <subcellularLocation>
        <location evidence="1">Periplasm</location>
    </subcellularLocation>
</comment>
<dbReference type="PRINTS" id="PR00834">
    <property type="entry name" value="PROTEASES2C"/>
</dbReference>
<protein>
    <submittedName>
        <fullName evidence="11">Putative periplasmic serine endoprotease DegP-like</fullName>
        <ecNumber evidence="11">3.4.21.107</ecNumber>
    </submittedName>
</protein>
<dbReference type="NCBIfam" id="TIGR02037">
    <property type="entry name" value="degP_htrA_DO"/>
    <property type="match status" value="1"/>
</dbReference>
<feature type="active site" description="Charge relay system" evidence="8">
    <location>
        <position position="131"/>
    </location>
</feature>
<dbReference type="SUPFAM" id="SSF50494">
    <property type="entry name" value="Trypsin-like serine proteases"/>
    <property type="match status" value="1"/>
</dbReference>
<dbReference type="GO" id="GO:0006508">
    <property type="term" value="P:proteolysis"/>
    <property type="evidence" value="ECO:0007669"/>
    <property type="project" value="UniProtKB-KW"/>
</dbReference>
<keyword evidence="3" id="KW-0732">Signal</keyword>
<evidence type="ECO:0000256" key="9">
    <source>
        <dbReference type="PIRSR" id="PIRSR611782-2"/>
    </source>
</evidence>
<dbReference type="PANTHER" id="PTHR43343">
    <property type="entry name" value="PEPTIDASE S12"/>
    <property type="match status" value="1"/>
</dbReference>
<feature type="binding site" evidence="9">
    <location>
        <position position="161"/>
    </location>
    <ligand>
        <name>substrate</name>
    </ligand>
</feature>